<comment type="caution">
    <text evidence="2">The sequence shown here is derived from an EMBL/GenBank/DDBJ whole genome shotgun (WGS) entry which is preliminary data.</text>
</comment>
<proteinExistence type="predicted"/>
<evidence type="ECO:0000313" key="2">
    <source>
        <dbReference type="EMBL" id="MBO8439334.1"/>
    </source>
</evidence>
<evidence type="ECO:0000313" key="3">
    <source>
        <dbReference type="Proteomes" id="UP000712007"/>
    </source>
</evidence>
<protein>
    <submittedName>
        <fullName evidence="2">DUF4384 domain-containing protein</fullName>
    </submittedName>
</protein>
<feature type="chain" id="PRO_5037221231" evidence="1">
    <location>
        <begin position="29"/>
        <end position="305"/>
    </location>
</feature>
<name>A0A940IE70_9BACT</name>
<keyword evidence="1" id="KW-0732">Signal</keyword>
<reference evidence="2" key="2">
    <citation type="journal article" date="2021" name="PeerJ">
        <title>Extensive microbial diversity within the chicken gut microbiome revealed by metagenomics and culture.</title>
        <authorList>
            <person name="Gilroy R."/>
            <person name="Ravi A."/>
            <person name="Getino M."/>
            <person name="Pursley I."/>
            <person name="Horton D.L."/>
            <person name="Alikhan N.F."/>
            <person name="Baker D."/>
            <person name="Gharbi K."/>
            <person name="Hall N."/>
            <person name="Watson M."/>
            <person name="Adriaenssens E.M."/>
            <person name="Foster-Nyarko E."/>
            <person name="Jarju S."/>
            <person name="Secka A."/>
            <person name="Antonio M."/>
            <person name="Oren A."/>
            <person name="Chaudhuri R.R."/>
            <person name="La Ragione R."/>
            <person name="Hildebrand F."/>
            <person name="Pallen M.J."/>
        </authorList>
    </citation>
    <scope>NUCLEOTIDE SEQUENCE</scope>
    <source>
        <strain evidence="2">3924</strain>
    </source>
</reference>
<feature type="signal peptide" evidence="1">
    <location>
        <begin position="1"/>
        <end position="28"/>
    </location>
</feature>
<dbReference type="Proteomes" id="UP000712007">
    <property type="component" value="Unassembled WGS sequence"/>
</dbReference>
<dbReference type="AlphaFoldDB" id="A0A940IE70"/>
<dbReference type="EMBL" id="JADIMV010000031">
    <property type="protein sequence ID" value="MBO8439334.1"/>
    <property type="molecule type" value="Genomic_DNA"/>
</dbReference>
<reference evidence="2" key="1">
    <citation type="submission" date="2020-10" db="EMBL/GenBank/DDBJ databases">
        <authorList>
            <person name="Gilroy R."/>
        </authorList>
    </citation>
    <scope>NUCLEOTIDE SEQUENCE</scope>
    <source>
        <strain evidence="2">3924</strain>
    </source>
</reference>
<evidence type="ECO:0000256" key="1">
    <source>
        <dbReference type="SAM" id="SignalP"/>
    </source>
</evidence>
<sequence>MKIYRSVWAGLLRGVLPTVVMLACQSVAAQKAVTVEGEYVLRSDGTVTVAQAKSIALERAKIEALAAEFGTIVSQTNLTVVRNETGTETGSVSQSELLSLGGSEVMGEWIETIGEPEYKIHFEDDMLIIEVKVRGRARRLEAAKADFVARLLRNCTDDGCESSEFVDGNSFYLHFITPVSGYLSVYLVDENLNAYCLLPDRYDEDGVFHVKAGRDYVLFSEEYARKNGMSGTVEEYVFTAEGELEHNALYVLFSPNKFVKAVDRETSERLPRELSYRELQGWMADRRKHDPEFCVEKKLVTIRKM</sequence>
<gene>
    <name evidence="2" type="ORF">IAC51_01645</name>
</gene>
<organism evidence="2 3">
    <name type="scientific">Candidatus Aphodosoma intestinipullorum</name>
    <dbReference type="NCBI Taxonomy" id="2840674"/>
    <lineage>
        <taxon>Bacteria</taxon>
        <taxon>Pseudomonadati</taxon>
        <taxon>Bacteroidota</taxon>
        <taxon>Bacteroidia</taxon>
        <taxon>Bacteroidales</taxon>
        <taxon>Candidatus Aphodosoma</taxon>
    </lineage>
</organism>
<accession>A0A940IE70</accession>
<dbReference type="PROSITE" id="PS51257">
    <property type="entry name" value="PROKAR_LIPOPROTEIN"/>
    <property type="match status" value="1"/>
</dbReference>